<dbReference type="SUPFAM" id="SSF55804">
    <property type="entry name" value="Phoshotransferase/anion transport protein"/>
    <property type="match status" value="1"/>
</dbReference>
<evidence type="ECO:0000256" key="2">
    <source>
        <dbReference type="ARBA" id="ARBA00022553"/>
    </source>
</evidence>
<evidence type="ECO:0000256" key="3">
    <source>
        <dbReference type="ARBA" id="ARBA00022597"/>
    </source>
</evidence>
<keyword evidence="1" id="KW-0813">Transport</keyword>
<dbReference type="GO" id="GO:0009401">
    <property type="term" value="P:phosphoenolpyruvate-dependent sugar phosphotransferase system"/>
    <property type="evidence" value="ECO:0007669"/>
    <property type="project" value="UniProtKB-KW"/>
</dbReference>
<keyword evidence="5" id="KW-0598">Phosphotransferase system</keyword>
<organism evidence="7 8">
    <name type="scientific">Spiroplasma clarkii</name>
    <dbReference type="NCBI Taxonomy" id="2139"/>
    <lineage>
        <taxon>Bacteria</taxon>
        <taxon>Bacillati</taxon>
        <taxon>Mycoplasmatota</taxon>
        <taxon>Mollicutes</taxon>
        <taxon>Entomoplasmatales</taxon>
        <taxon>Spiroplasmataceae</taxon>
        <taxon>Spiroplasma</taxon>
    </lineage>
</organism>
<dbReference type="GO" id="GO:0016020">
    <property type="term" value="C:membrane"/>
    <property type="evidence" value="ECO:0007669"/>
    <property type="project" value="InterPro"/>
</dbReference>
<keyword evidence="4" id="KW-0808">Transferase</keyword>
<dbReference type="PROSITE" id="PS51094">
    <property type="entry name" value="PTS_EIIA_TYPE_2"/>
    <property type="match status" value="1"/>
</dbReference>
<feature type="domain" description="PTS EIIA type-2" evidence="6">
    <location>
        <begin position="5"/>
        <end position="150"/>
    </location>
</feature>
<dbReference type="OrthoDB" id="9782569at2"/>
<dbReference type="Gene3D" id="3.40.930.10">
    <property type="entry name" value="Mannitol-specific EII, Chain A"/>
    <property type="match status" value="1"/>
</dbReference>
<dbReference type="InterPro" id="IPR004715">
    <property type="entry name" value="PTS_IIA_fruc"/>
</dbReference>
<dbReference type="RefSeq" id="WP_100255158.1">
    <property type="nucleotide sequence ID" value="NZ_CP015819.1"/>
</dbReference>
<dbReference type="NCBIfam" id="TIGR00848">
    <property type="entry name" value="fruA"/>
    <property type="match status" value="1"/>
</dbReference>
<evidence type="ECO:0000256" key="1">
    <source>
        <dbReference type="ARBA" id="ARBA00022448"/>
    </source>
</evidence>
<dbReference type="CDD" id="cd00211">
    <property type="entry name" value="PTS_IIA_fru"/>
    <property type="match status" value="1"/>
</dbReference>
<dbReference type="Proteomes" id="UP000231179">
    <property type="component" value="Chromosome"/>
</dbReference>
<proteinExistence type="predicted"/>
<keyword evidence="2" id="KW-0597">Phosphoprotein</keyword>
<dbReference type="Pfam" id="PF00359">
    <property type="entry name" value="PTS_EIIA_2"/>
    <property type="match status" value="1"/>
</dbReference>
<evidence type="ECO:0000256" key="4">
    <source>
        <dbReference type="ARBA" id="ARBA00022679"/>
    </source>
</evidence>
<accession>A0A1Y0KZ57</accession>
<dbReference type="PANTHER" id="PTHR47738">
    <property type="entry name" value="PTS SYSTEM FRUCTOSE-LIKE EIIA COMPONENT-RELATED"/>
    <property type="match status" value="1"/>
</dbReference>
<name>A0A1Y0KZ57_9MOLU</name>
<dbReference type="InterPro" id="IPR002178">
    <property type="entry name" value="PTS_EIIA_type-2_dom"/>
</dbReference>
<dbReference type="InterPro" id="IPR051541">
    <property type="entry name" value="PTS_SugarTrans_NitroReg"/>
</dbReference>
<keyword evidence="3" id="KW-0762">Sugar transport</keyword>
<keyword evidence="8" id="KW-1185">Reference proteome</keyword>
<gene>
    <name evidence="7" type="primary">fruB</name>
    <name evidence="7" type="ORF">SCLAR_v1c13340</name>
</gene>
<dbReference type="GO" id="GO:0008982">
    <property type="term" value="F:protein-N(PI)-phosphohistidine-sugar phosphotransferase activity"/>
    <property type="evidence" value="ECO:0007669"/>
    <property type="project" value="InterPro"/>
</dbReference>
<evidence type="ECO:0000313" key="7">
    <source>
        <dbReference type="EMBL" id="ATX71632.1"/>
    </source>
</evidence>
<reference evidence="7 8" key="1">
    <citation type="submission" date="2017-11" db="EMBL/GenBank/DDBJ databases">
        <title>Complete genome sequence of Spiroplasma clarkii CN-5 (DSM 19994).</title>
        <authorList>
            <person name="Tsai Y.-M."/>
            <person name="Chang A."/>
            <person name="Lo W.-S."/>
            <person name="Kuo C.-H."/>
        </authorList>
    </citation>
    <scope>NUCLEOTIDE SEQUENCE [LARGE SCALE GENOMIC DNA]</scope>
    <source>
        <strain evidence="7 8">CN-5</strain>
    </source>
</reference>
<protein>
    <submittedName>
        <fullName evidence="7">PTS system, fructose-specific IIA component</fullName>
    </submittedName>
</protein>
<dbReference type="InterPro" id="IPR016152">
    <property type="entry name" value="PTrfase/Anion_transptr"/>
</dbReference>
<evidence type="ECO:0000313" key="8">
    <source>
        <dbReference type="Proteomes" id="UP000231179"/>
    </source>
</evidence>
<dbReference type="AlphaFoldDB" id="A0A1Y0KZ57"/>
<sequence length="153" mass="17078">MIDSKIFNESSIILGTTLKTKAEVFEKLASYFYKNNYCDDTEMMIQEFWNREAEGSTAFINGIGIPHAKAEKINYPGICILKNNTGIEWDSLDGEDTSLFIALAIPEKGSSSIHLKMLSSVARKLADAEFKNNLLAAKSKKQIYELISSVEIV</sequence>
<evidence type="ECO:0000259" key="6">
    <source>
        <dbReference type="PROSITE" id="PS51094"/>
    </source>
</evidence>
<dbReference type="KEGG" id="scla:SCLARK_005"/>
<dbReference type="EMBL" id="CP024870">
    <property type="protein sequence ID" value="ATX71632.1"/>
    <property type="molecule type" value="Genomic_DNA"/>
</dbReference>
<evidence type="ECO:0000256" key="5">
    <source>
        <dbReference type="ARBA" id="ARBA00022683"/>
    </source>
</evidence>